<organism evidence="6 7">
    <name type="scientific">Gracilariopsis chorda</name>
    <dbReference type="NCBI Taxonomy" id="448386"/>
    <lineage>
        <taxon>Eukaryota</taxon>
        <taxon>Rhodophyta</taxon>
        <taxon>Florideophyceae</taxon>
        <taxon>Rhodymeniophycidae</taxon>
        <taxon>Gracilariales</taxon>
        <taxon>Gracilariaceae</taxon>
        <taxon>Gracilariopsis</taxon>
    </lineage>
</organism>
<protein>
    <submittedName>
        <fullName evidence="6">Plastidal glycolate/glycerate translocator 1, chloroplastic</fullName>
    </submittedName>
</protein>
<dbReference type="GO" id="GO:0016020">
    <property type="term" value="C:membrane"/>
    <property type="evidence" value="ECO:0007669"/>
    <property type="project" value="UniProtKB-SubCell"/>
</dbReference>
<keyword evidence="7" id="KW-1185">Reference proteome</keyword>
<feature type="transmembrane region" description="Helical" evidence="5">
    <location>
        <begin position="229"/>
        <end position="262"/>
    </location>
</feature>
<evidence type="ECO:0000256" key="4">
    <source>
        <dbReference type="ARBA" id="ARBA00023136"/>
    </source>
</evidence>
<comment type="subcellular location">
    <subcellularLocation>
        <location evidence="1">Membrane</location>
        <topology evidence="1">Multi-pass membrane protein</topology>
    </subcellularLocation>
</comment>
<dbReference type="Pfam" id="PF04172">
    <property type="entry name" value="LrgB"/>
    <property type="match status" value="1"/>
</dbReference>
<dbReference type="InterPro" id="IPR007300">
    <property type="entry name" value="CidB/LrgB"/>
</dbReference>
<dbReference type="OrthoDB" id="2502820at2759"/>
<evidence type="ECO:0000256" key="5">
    <source>
        <dbReference type="SAM" id="Phobius"/>
    </source>
</evidence>
<dbReference type="PANTHER" id="PTHR30249">
    <property type="entry name" value="PUTATIVE SEROTONIN TRANSPORTER"/>
    <property type="match status" value="1"/>
</dbReference>
<reference evidence="6 7" key="1">
    <citation type="journal article" date="2018" name="Mol. Biol. Evol.">
        <title>Analysis of the draft genome of the red seaweed Gracilariopsis chorda provides insights into genome size evolution in Rhodophyta.</title>
        <authorList>
            <person name="Lee J."/>
            <person name="Yang E.C."/>
            <person name="Graf L."/>
            <person name="Yang J.H."/>
            <person name="Qiu H."/>
            <person name="Zel Zion U."/>
            <person name="Chan C.X."/>
            <person name="Stephens T.G."/>
            <person name="Weber A.P.M."/>
            <person name="Boo G.H."/>
            <person name="Boo S.M."/>
            <person name="Kim K.M."/>
            <person name="Shin Y."/>
            <person name="Jung M."/>
            <person name="Lee S.J."/>
            <person name="Yim H.S."/>
            <person name="Lee J.H."/>
            <person name="Bhattacharya D."/>
            <person name="Yoon H.S."/>
        </authorList>
    </citation>
    <scope>NUCLEOTIDE SEQUENCE [LARGE SCALE GENOMIC DNA]</scope>
    <source>
        <strain evidence="6 7">SKKU-2015</strain>
        <tissue evidence="6">Whole body</tissue>
    </source>
</reference>
<sequence>MLPLAPALPSAHIAKIGMIIVCGFLFTLFSTAIICITLRGLVSTITGKAPATLMIAPSKSSPPSNRLILTFGILTALSFTLATRAVQPAATAYALFATLLTFTVGQRFPAGVKMLLHPLVTCTAGTIGAVALLGYVTSTPFPAMLATYYTRSAVWGAGDILASLLGPAVVTFAFTMDRQRKLALARAAEVVFSTIFATLASLFGTAYVARLLKLPASTGLIVIPRTVTAPLAVAIADLLGANVGLAASVVALTGLLGANVAASLLSIFKVKDPVVRGLSVGASAHGLGTAAMSEEGGAFPFAALAMTLVGIFSTIFIAFPMTRALVLRAAVGVASKSVVQ</sequence>
<feature type="transmembrane region" description="Helical" evidence="5">
    <location>
        <begin position="298"/>
        <end position="319"/>
    </location>
</feature>
<keyword evidence="2 5" id="KW-0812">Transmembrane</keyword>
<accession>A0A2V3IFE5</accession>
<feature type="transmembrane region" description="Helical" evidence="5">
    <location>
        <begin position="92"/>
        <end position="108"/>
    </location>
</feature>
<keyword evidence="4 5" id="KW-0472">Membrane</keyword>
<feature type="transmembrane region" description="Helical" evidence="5">
    <location>
        <begin position="155"/>
        <end position="175"/>
    </location>
</feature>
<proteinExistence type="predicted"/>
<feature type="transmembrane region" description="Helical" evidence="5">
    <location>
        <begin position="115"/>
        <end position="135"/>
    </location>
</feature>
<evidence type="ECO:0000256" key="3">
    <source>
        <dbReference type="ARBA" id="ARBA00022989"/>
    </source>
</evidence>
<name>A0A2V3IFE5_9FLOR</name>
<feature type="transmembrane region" description="Helical" evidence="5">
    <location>
        <begin position="67"/>
        <end position="86"/>
    </location>
</feature>
<gene>
    <name evidence="6" type="ORF">BWQ96_09477</name>
</gene>
<comment type="caution">
    <text evidence="6">The sequence shown here is derived from an EMBL/GenBank/DDBJ whole genome shotgun (WGS) entry which is preliminary data.</text>
</comment>
<evidence type="ECO:0000313" key="6">
    <source>
        <dbReference type="EMBL" id="PXF40819.1"/>
    </source>
</evidence>
<evidence type="ECO:0000313" key="7">
    <source>
        <dbReference type="Proteomes" id="UP000247409"/>
    </source>
</evidence>
<evidence type="ECO:0000256" key="1">
    <source>
        <dbReference type="ARBA" id="ARBA00004141"/>
    </source>
</evidence>
<evidence type="ECO:0000256" key="2">
    <source>
        <dbReference type="ARBA" id="ARBA00022692"/>
    </source>
</evidence>
<dbReference type="Proteomes" id="UP000247409">
    <property type="component" value="Unassembled WGS sequence"/>
</dbReference>
<feature type="transmembrane region" description="Helical" evidence="5">
    <location>
        <begin position="12"/>
        <end position="38"/>
    </location>
</feature>
<dbReference type="PANTHER" id="PTHR30249:SF0">
    <property type="entry name" value="PLASTIDAL GLYCOLATE_GLYCERATE TRANSLOCATOR 1, CHLOROPLASTIC"/>
    <property type="match status" value="1"/>
</dbReference>
<feature type="transmembrane region" description="Helical" evidence="5">
    <location>
        <begin position="187"/>
        <end position="209"/>
    </location>
</feature>
<dbReference type="AlphaFoldDB" id="A0A2V3IFE5"/>
<keyword evidence="3 5" id="KW-1133">Transmembrane helix</keyword>
<dbReference type="EMBL" id="NBIV01000259">
    <property type="protein sequence ID" value="PXF40819.1"/>
    <property type="molecule type" value="Genomic_DNA"/>
</dbReference>